<evidence type="ECO:0000313" key="3">
    <source>
        <dbReference type="Proteomes" id="UP000237662"/>
    </source>
</evidence>
<dbReference type="EMBL" id="PTJC01000006">
    <property type="protein sequence ID" value="PPK85244.1"/>
    <property type="molecule type" value="Genomic_DNA"/>
</dbReference>
<dbReference type="InterPro" id="IPR022742">
    <property type="entry name" value="Hydrolase_4"/>
</dbReference>
<dbReference type="Proteomes" id="UP000237662">
    <property type="component" value="Unassembled WGS sequence"/>
</dbReference>
<dbReference type="Pfam" id="PF02566">
    <property type="entry name" value="OsmC"/>
    <property type="match status" value="1"/>
</dbReference>
<evidence type="ECO:0000313" key="2">
    <source>
        <dbReference type="EMBL" id="PPK85244.1"/>
    </source>
</evidence>
<dbReference type="AlphaFoldDB" id="A0A2S6I249"/>
<dbReference type="Pfam" id="PF12146">
    <property type="entry name" value="Hydrolase_4"/>
    <property type="match status" value="1"/>
</dbReference>
<organism evidence="2 3">
    <name type="scientific">Neolewinella xylanilytica</name>
    <dbReference type="NCBI Taxonomy" id="1514080"/>
    <lineage>
        <taxon>Bacteria</taxon>
        <taxon>Pseudomonadati</taxon>
        <taxon>Bacteroidota</taxon>
        <taxon>Saprospiria</taxon>
        <taxon>Saprospirales</taxon>
        <taxon>Lewinellaceae</taxon>
        <taxon>Neolewinella</taxon>
    </lineage>
</organism>
<dbReference type="Gene3D" id="3.40.50.1820">
    <property type="entry name" value="alpha/beta hydrolase"/>
    <property type="match status" value="1"/>
</dbReference>
<keyword evidence="3" id="KW-1185">Reference proteome</keyword>
<dbReference type="SUPFAM" id="SSF82784">
    <property type="entry name" value="OsmC-like"/>
    <property type="match status" value="1"/>
</dbReference>
<dbReference type="Gene3D" id="3.30.300.20">
    <property type="match status" value="1"/>
</dbReference>
<dbReference type="InterPro" id="IPR003718">
    <property type="entry name" value="OsmC/Ohr_fam"/>
</dbReference>
<dbReference type="InterPro" id="IPR036102">
    <property type="entry name" value="OsmC/Ohrsf"/>
</dbReference>
<comment type="caution">
    <text evidence="2">The sequence shown here is derived from an EMBL/GenBank/DDBJ whole genome shotgun (WGS) entry which is preliminary data.</text>
</comment>
<sequence length="406" mass="44902">MKLTFPNSAGVQLAARLDLPVNRHPHAFALFAHCFTCGHTLTAMHNITRELNLHGIAVLRFDFTGIGESEGDFVDTSFTTNISDLEDAANYLAEHYEAPGLLVGHSLGGAAVLCAANRIPSVKAVVTIAAPFAPDHVSQHFRDKIETIAREGKATVDIGGRPFKIGKQFIDDLEHHRLDDNIQNLDAGLLILHSPQDRTVSIDEAAKLYTAARHPKSFVSLDGADHLLSDGADSHYAGRVIAGWSDRYLPVPEKDPIRSNHGVAVRLGQEGYTTEIMVRQHYLTADEPVKIGGNDYGPGPYELISAGLGACTAMTIQMYARRKKWVIEAVEVHLDHQKDYVQDMQDAGEKKPKIDHFKRVIILKGDLTDEQRQRLLEIADRCPVHRTLHETVQVTTVLQEAEEKAR</sequence>
<dbReference type="PANTHER" id="PTHR39624">
    <property type="entry name" value="PROTEIN INVOLVED IN RIMO-MEDIATED BETA-METHYLTHIOLATION OF RIBOSOMAL PROTEIN S12 YCAO"/>
    <property type="match status" value="1"/>
</dbReference>
<feature type="domain" description="Serine aminopeptidase S33" evidence="1">
    <location>
        <begin position="39"/>
        <end position="137"/>
    </location>
</feature>
<dbReference type="PANTHER" id="PTHR39624:SF2">
    <property type="entry name" value="OSMC-LIKE PROTEIN"/>
    <property type="match status" value="1"/>
</dbReference>
<dbReference type="InterPro" id="IPR029058">
    <property type="entry name" value="AB_hydrolase_fold"/>
</dbReference>
<proteinExistence type="predicted"/>
<dbReference type="SUPFAM" id="SSF53474">
    <property type="entry name" value="alpha/beta-Hydrolases"/>
    <property type="match status" value="1"/>
</dbReference>
<gene>
    <name evidence="2" type="ORF">CLV84_2136</name>
</gene>
<dbReference type="RefSeq" id="WP_211295246.1">
    <property type="nucleotide sequence ID" value="NZ_PTJC01000006.1"/>
</dbReference>
<evidence type="ECO:0000259" key="1">
    <source>
        <dbReference type="Pfam" id="PF12146"/>
    </source>
</evidence>
<name>A0A2S6I249_9BACT</name>
<protein>
    <submittedName>
        <fullName evidence="2">Putative redox protein</fullName>
    </submittedName>
</protein>
<accession>A0A2S6I249</accession>
<reference evidence="2 3" key="1">
    <citation type="submission" date="2018-02" db="EMBL/GenBank/DDBJ databases">
        <title>Genomic Encyclopedia of Archaeal and Bacterial Type Strains, Phase II (KMG-II): from individual species to whole genera.</title>
        <authorList>
            <person name="Goeker M."/>
        </authorList>
    </citation>
    <scope>NUCLEOTIDE SEQUENCE [LARGE SCALE GENOMIC DNA]</scope>
    <source>
        <strain evidence="2 3">DSM 29526</strain>
    </source>
</reference>
<dbReference type="InterPro" id="IPR015946">
    <property type="entry name" value="KH_dom-like_a/b"/>
</dbReference>